<protein>
    <submittedName>
        <fullName evidence="3">Putative ubiquitin carboxyl-terminal hydrolase</fullName>
    </submittedName>
</protein>
<evidence type="ECO:0000313" key="3">
    <source>
        <dbReference type="EMBL" id="CBZ50738.1"/>
    </source>
</evidence>
<keyword evidence="4" id="KW-1185">Reference proteome</keyword>
<dbReference type="InterPro" id="IPR001394">
    <property type="entry name" value="Peptidase_C19_UCH"/>
</dbReference>
<feature type="compositionally biased region" description="Polar residues" evidence="1">
    <location>
        <begin position="1223"/>
        <end position="1232"/>
    </location>
</feature>
<feature type="compositionally biased region" description="Polar residues" evidence="1">
    <location>
        <begin position="2960"/>
        <end position="2973"/>
    </location>
</feature>
<feature type="region of interest" description="Disordered" evidence="1">
    <location>
        <begin position="733"/>
        <end position="892"/>
    </location>
</feature>
<feature type="compositionally biased region" description="Polar residues" evidence="1">
    <location>
        <begin position="2172"/>
        <end position="2184"/>
    </location>
</feature>
<dbReference type="InterPro" id="IPR009011">
    <property type="entry name" value="Man6P_isomerase_rcpt-bd_dom_sf"/>
</dbReference>
<feature type="region of interest" description="Disordered" evidence="1">
    <location>
        <begin position="3009"/>
        <end position="3028"/>
    </location>
</feature>
<feature type="compositionally biased region" description="Polar residues" evidence="1">
    <location>
        <begin position="1977"/>
        <end position="1993"/>
    </location>
</feature>
<dbReference type="InterPro" id="IPR012913">
    <property type="entry name" value="OS9-like_dom"/>
</dbReference>
<dbReference type="Pfam" id="PF00443">
    <property type="entry name" value="UCH"/>
    <property type="match status" value="1"/>
</dbReference>
<feature type="compositionally biased region" description="Polar residues" evidence="1">
    <location>
        <begin position="1768"/>
        <end position="1779"/>
    </location>
</feature>
<feature type="region of interest" description="Disordered" evidence="1">
    <location>
        <begin position="213"/>
        <end position="276"/>
    </location>
</feature>
<feature type="region of interest" description="Disordered" evidence="1">
    <location>
        <begin position="3085"/>
        <end position="3112"/>
    </location>
</feature>
<feature type="compositionally biased region" description="Low complexity" evidence="1">
    <location>
        <begin position="2325"/>
        <end position="2335"/>
    </location>
</feature>
<feature type="region of interest" description="Disordered" evidence="1">
    <location>
        <begin position="2737"/>
        <end position="2825"/>
    </location>
</feature>
<feature type="region of interest" description="Disordered" evidence="1">
    <location>
        <begin position="1761"/>
        <end position="1859"/>
    </location>
</feature>
<dbReference type="EMBL" id="FR823384">
    <property type="protein sequence ID" value="CBZ50738.1"/>
    <property type="molecule type" value="Genomic_DNA"/>
</dbReference>
<feature type="compositionally biased region" description="Basic and acidic residues" evidence="1">
    <location>
        <begin position="2463"/>
        <end position="2472"/>
    </location>
</feature>
<dbReference type="GeneID" id="13441767"/>
<feature type="compositionally biased region" description="Basic and acidic residues" evidence="1">
    <location>
        <begin position="1235"/>
        <end position="1244"/>
    </location>
</feature>
<feature type="compositionally biased region" description="Polar residues" evidence="1">
    <location>
        <begin position="3302"/>
        <end position="3312"/>
    </location>
</feature>
<feature type="region of interest" description="Disordered" evidence="1">
    <location>
        <begin position="3259"/>
        <end position="3389"/>
    </location>
</feature>
<feature type="compositionally biased region" description="Basic and acidic residues" evidence="1">
    <location>
        <begin position="632"/>
        <end position="646"/>
    </location>
</feature>
<dbReference type="InterPro" id="IPR018200">
    <property type="entry name" value="USP_CS"/>
</dbReference>
<dbReference type="Proteomes" id="UP000007494">
    <property type="component" value="Chromosome IV"/>
</dbReference>
<dbReference type="SMART" id="SM00992">
    <property type="entry name" value="YccV-like"/>
    <property type="match status" value="1"/>
</dbReference>
<dbReference type="Gene3D" id="2.70.130.10">
    <property type="entry name" value="Mannose-6-phosphate receptor binding domain"/>
    <property type="match status" value="1"/>
</dbReference>
<feature type="compositionally biased region" description="Basic and acidic residues" evidence="1">
    <location>
        <begin position="3329"/>
        <end position="3344"/>
    </location>
</feature>
<evidence type="ECO:0000256" key="1">
    <source>
        <dbReference type="SAM" id="MobiDB-lite"/>
    </source>
</evidence>
<dbReference type="CDD" id="cd02257">
    <property type="entry name" value="Peptidase_C19"/>
    <property type="match status" value="2"/>
</dbReference>
<feature type="region of interest" description="Disordered" evidence="1">
    <location>
        <begin position="549"/>
        <end position="698"/>
    </location>
</feature>
<dbReference type="Gene3D" id="2.30.30.390">
    <property type="entry name" value="Hemimethylated DNA-binding domain"/>
    <property type="match status" value="1"/>
</dbReference>
<reference evidence="4" key="1">
    <citation type="journal article" date="2012" name="PLoS Pathog.">
        <title>Comparative genomics of the apicomplexan parasites Toxoplasma gondii and Neospora caninum: Coccidia differing in host range and transmission strategy.</title>
        <authorList>
            <person name="Reid A.J."/>
            <person name="Vermont S.J."/>
            <person name="Cotton J.A."/>
            <person name="Harris D."/>
            <person name="Hill-Cawthorne G.A."/>
            <person name="Konen-Waisman S."/>
            <person name="Latham S.M."/>
            <person name="Mourier T."/>
            <person name="Norton R."/>
            <person name="Quail M.A."/>
            <person name="Sanders M."/>
            <person name="Shanmugam D."/>
            <person name="Sohal A."/>
            <person name="Wasmuth J.D."/>
            <person name="Brunk B."/>
            <person name="Grigg M.E."/>
            <person name="Howard J.C."/>
            <person name="Parkinson J."/>
            <person name="Roos D.S."/>
            <person name="Trees A.J."/>
            <person name="Berriman M."/>
            <person name="Pain A."/>
            <person name="Wastling J.M."/>
        </authorList>
    </citation>
    <scope>NUCLEOTIDE SEQUENCE [LARGE SCALE GENOMIC DNA]</scope>
    <source>
        <strain evidence="4">Liverpool</strain>
    </source>
</reference>
<feature type="region of interest" description="Disordered" evidence="1">
    <location>
        <begin position="1106"/>
        <end position="1251"/>
    </location>
</feature>
<feature type="region of interest" description="Disordered" evidence="1">
    <location>
        <begin position="2412"/>
        <end position="2621"/>
    </location>
</feature>
<dbReference type="InParanoid" id="F0V9X6"/>
<feature type="region of interest" description="Disordered" evidence="1">
    <location>
        <begin position="2837"/>
        <end position="2920"/>
    </location>
</feature>
<feature type="compositionally biased region" description="Low complexity" evidence="1">
    <location>
        <begin position="293"/>
        <end position="310"/>
    </location>
</feature>
<feature type="region of interest" description="Disordered" evidence="1">
    <location>
        <begin position="3133"/>
        <end position="3247"/>
    </location>
</feature>
<dbReference type="SUPFAM" id="SSF54001">
    <property type="entry name" value="Cysteine proteinases"/>
    <property type="match status" value="1"/>
</dbReference>
<sequence>MRSRPGGPKNVAAGRLWDFEESHLGAVETVGAFGNGRGALFRMHAEGRSPRQMPSASAEQQRFWSSFCTAGPGAQLPYNAETHPGHPFAYAAARVPDPSGVDASFVPPQLARADGGNCGSLPDVSAAAYPAFACAAPAPRYEAPPPAGASRAGEDGHSLSHGGAWTTQGGPVYPGDSGTFWFALSRQSAGTGQALPSQAVQGSVSLRDAAAAFGSHPFPGQDTSSEGLSHVPANESTAPPYLSGGAGPAPAFGCSRDPSAGANSGFLPPSQDPSRTCFRQEDAARLFSIAGDSASTTSTRRSREPLSTSRAGPASRDAGSAVSESRRGEEHCQPPSLPFAGTAGGPWDTARAAGHALSGRLGGGGKDGESGVYVHPGESDRGASGAFKLSHVPETRFSEPVMPACVDTRHGFIAHSDDLVNGAERTNVIQRQRAIPDAGHQRGDHASAVHTADAVPTGDRSTWHANTPVPASFVHPPVVVHAHTDSSFQHVPAGDWSRNGSSKTPDAPSLHAANTLANPAPCAHVNAEAPCQATATVCRAPSWDERRTASLPARSEEGGLEASAAPKKRRRVKKAASTTPSQTGVSADSGEREATAPTAKPKRMRPASSGVAPQSHPQLQAEVLSFSPSEDTPEKGTEKARQEAAPERSGGTALGWPPSRQGGCLGREDLGRPDGIGLSSSQERSDSRVQRPDAAAANQEVAASTTACSSVQRSQCVSPGDALGQTTCAASPSFSVSSGVKIPSSAGVSLPSLSPSSVAHPLASTPSSFPPLSASSKVSDSDPGPGPEGDCPSAGLLNDASRGAPEAAGPCPASLPASPSGQRLSGAPAELPPPRSRPRPRPRNLFGTGRRPGRQQGRQQRRPTEDFGAEKGTAFKGPDASGAPGAATCSRSPSVNARSVQTCVVLGYGTAMPDREVTGTSLVGLINLGGGSCFLNAVLQCLANFRPLRDFYLQWAETLPPRELLGRQYAVYTKQLERLAPFSRRRVKRRQQEKAASVCTSISWELATVINYMWRLSGSVKFLKPDALYQACCRIMPDFDPHEMQDSDEFLRLLLDILDAELRAAVLQVPLQDVLLLQRRPTKWESDDRALCPAARDCAGALPPSDASASAASRASPPTLASTSYAASAPPTASPVRCSSPASISPSVQGARLSGASDLCREATPQSPNLSLPPSASDAAAPGASVSAASGLRQAFQEADPAKATHATRSGEAASPRLEVGAASTSGASACQQAEAEKSERSEGGQKASKVSSSTVDAVQTLFSLVFEGGEVDEVWCSACGRRTATLVPFKSLAVAMTQEAQEQACYYSSLRAKPATFSSELIPVDLVECLDRHFADDADSLKLSTGEGYYCSRCQRKQDAVKRCCLVKDHLPFVLCLTLKRFVRGHDTYKIWNPVRFGEFLDLSKYVRADAFPAPDAAEKNLAGAEWADGGARNDGHATQPEARDSLDVKRASGAPEADPAQTGEVLRAAGDLPACSDSGGAGVPRTASSAGWLGATDAPHPSRSLPGCAGSVCLASPEGSAAFRASLSGFPRSLRDAETSTMASLNANNGASRGEEGSGVKEETKDSWSAVSRELHGPEKKSEKHEQGGPGDLGSPVKSERAAGTGGDSASPTASSASSLYRYCLVALIEHEGPATDQGHYVCYVKHLETGQWFKADDKLITLVDFETQVLAAAPYMLFYERVPSSETTQAYPFFAKDEADGAGVGSAQKKESQAEGDEESPCDASLCAGGRGGRTWRRCDWSAWTQRVKEIPVACELFGEDDSGEPSSSCTRQPSPERSVGADSDPRGLSPASSMSAGSVRRSRDCPVDGAPSPAGLARSSHTVPGRTGARAAPTGRSSQKAGEGTGAGRSRLAASGGSFASAPAAAHVAPLFGADGGGAARGKNGTEPVKGGDVAESQVRRRDRTSVRDAETLKRAGVAASAQEADGTRSGECTLRRGKRTVFMAPRRLSLFVSVRCLQRAPFSPTRPPLSPSVPSGRSQETQRPQTPASRDRRQGGATAPDLARLPPQGASDFSPFGSAGSVPAPCGKTQEVREESRAQSRPPGPRARRDAAAAGVEAPEDTAGADPARGIQARAVPDVRMQAEAPLANLEVANFRPRDGGEGNQGEAYQSRQPRAGAVLGDKTSEAAGFPGRESVFGMGRGSPVKDEATRAGPSAETEEKDDACITSATGATTSPANTSGVSSSSPGSSPIKAESENAFTTEAGGPAPRPTFVSTSSPTPPGNHPQPSSDAPLPYVDARVASPAASPQTPPYWAGVPLSGPSSVSSAFFLRGDASKKAGNSALVASAPRFPEEGDTVFHPKHDSLREDLTPALTPPRISVSVSASGVSAPGRPMLGEPQHMRAGTLTGDSWKGAVAPYPSQPLSVWSPLGVQESGMPPYPRVDGAHRISDACPPRLVEDAARGRQAELQGAGGDHASAQSVGPEAPLRGPRERTPARGTEGVGPVSEQSCGATSWHEVGDRTHVERSPCGAYGMQSANAGRPADGVASDRAEKAAQAAGAPAQSPAQSVSQDAPSAGTVATAEDDAEAAAKAAAAKAAERRRRARQQQQNRRQRKAEAAAAKAQAGAPGPSECGAGEAVPPGPGLGSSAPRGPLPAAPVGPGEFQPHHVQNGPMYAGASYPGWQAQMGHPVAGPYQDSFAGNLPTGGALSHGLSGQACRAGGQHLGSAAYPWPGHGKFYTQGVLRTHGGQPTQMLHAGQWNASVSVAAAASQEAAAAAATDAGAPVELAREAAATPPRRRKRTAAPSPEQAGSRGEGPPQVAAGVSQPGGVWNHLPQERGMSGGSALQPLARNESAEPGRGTGTFGGNLPSPHPPGVSVDYRELTQVSVHPGVPELGASPRDPRCAPFPVQVHGSGDPQSFAGPSPGVPAAEQPRASLGGAEVAASQKKPPRRRGPAANKVAARPQAQADGASISAQATACTGAAGGDANPGAFPHSAQHLGNRADRFTETFPNFSRSPWSPPQTLDSAAAARDMHTSQGVSNQAALPPNVQQASAATVGYRDGPLAQARPPQPAAPVSGSQGFASGVCTQCGRLATATEPGVHPSCTCAARLFPTASCDGFGAPQSVASAGCPPWAGPSFPGDRNPPVELASRQAPHAASRDERVTQPVSAFAGTLQSSQKTQLEYPNSQYGWPPCAPPGRGADPTEAGFVPTPFFGEPSSSQAEPSVGASGVTAQQTGAAWGHTPTAAGQCLPNSSSRGPDGVRAEPKKRSRKKKASGQEAASVPHGSQAPGPATHSDGFEANVASRLDAASRTSNTAFQEGSLAVPRPKCRTAKSVKPADPVAHEPSPHVYSDEQNLQRQLSQVVHPAAPSAPYPGQNEKFPDRVGRGDGDRRDASSPATPDQPWEGGSFLGFQNPVDSVSPAKGTGPQEPFARGQPEGQNYAWGWTGTCVGDTRHQTSFHGVSRPAMVQAYGSGVSQVMPSTVSASRDVRVHVENNVGFSRPSPTGMAGSSANSECAYHHGATVTHAHDSGEAILQQQQQAVYAGFAIPRAQHVLQEEAPRQYCPGMQVSGPAMSHSGLPAFHAMQAANCDNVPDPGWLGSAAANHPEGAGAGMVCVAAPFPHGICAQQYPPGAVPGDFYQSGYKSSEGFFSDGAGDRLRTRPPAGALRQGGLPLSASAFASTRGNAFSGPAEGVQWNPEDWRTVLGDMESAVLKLDFSRSLDSWPALREQSTFNVTVAESNVICAHPQRRDDHLFRESPTESARDAHPKRLASAFPEMRDYLRTARLRWIVDRCFQFKDGESSEWTYEICVGKKVTQFAGNQKAGKTIGKTLLEWGTYKIGHDQLWANGTLSQTYGDGTGGRQTEVFFECRDQYPTVTAIEEVRANELRMWVGASMFCDFRPSNPAPPLLETLLRPMEGWCANFTTSGFWSYEYCHPDSLVQFHKDSSGDIHGPMFLLGTLHRSGLSSNSMWKTVASADFPILRGKGAGVNTHGSPKFRFLPVQLADFPSEIDKGREEKPQQILAMELTNGTRCEGTDVQRSTRVLFECPEDFATLGTHQVMKVMEGSPGSAVEPGLEAIPSSYLPDGRVSLNGSHFGMRQYQRHRSSWKNPAFRVGRLVRHRWSKYTAVVLSWDRSCEAPPEWIAKVYEHYPEASSQKPHYLLLVNQAVVTEPQQPLFTYVPEVSSFCRGTPEIESVL</sequence>
<feature type="region of interest" description="Disordered" evidence="1">
    <location>
        <begin position="1881"/>
        <end position="1913"/>
    </location>
</feature>
<feature type="compositionally biased region" description="Basic and acidic residues" evidence="1">
    <location>
        <begin position="1575"/>
        <end position="1589"/>
    </location>
</feature>
<feature type="region of interest" description="Disordered" evidence="1">
    <location>
        <begin position="2099"/>
        <end position="2254"/>
    </location>
</feature>
<feature type="compositionally biased region" description="Low complexity" evidence="1">
    <location>
        <begin position="1165"/>
        <end position="1190"/>
    </location>
</feature>
<feature type="domain" description="USP" evidence="2">
    <location>
        <begin position="923"/>
        <end position="1685"/>
    </location>
</feature>
<dbReference type="Pfam" id="PF08755">
    <property type="entry name" value="YccV-like"/>
    <property type="match status" value="1"/>
</dbReference>
<feature type="region of interest" description="Disordered" evidence="1">
    <location>
        <begin position="288"/>
        <end position="350"/>
    </location>
</feature>
<feature type="compositionally biased region" description="Low complexity" evidence="1">
    <location>
        <begin position="743"/>
        <end position="764"/>
    </location>
</feature>
<dbReference type="GO" id="GO:0003677">
    <property type="term" value="F:DNA binding"/>
    <property type="evidence" value="ECO:0007669"/>
    <property type="project" value="InterPro"/>
</dbReference>
<feature type="region of interest" description="Disordered" evidence="1">
    <location>
        <begin position="1966"/>
        <end position="2076"/>
    </location>
</feature>
<dbReference type="Gene3D" id="3.90.70.10">
    <property type="entry name" value="Cysteine proteinases"/>
    <property type="match status" value="3"/>
</dbReference>
<dbReference type="SUPFAM" id="SSF141255">
    <property type="entry name" value="YccV-like"/>
    <property type="match status" value="1"/>
</dbReference>
<dbReference type="VEuPathDB" id="ToxoDB:NCLIV_012050"/>
<accession>F0V9X6</accession>
<feature type="region of interest" description="Disordered" evidence="1">
    <location>
        <begin position="1545"/>
        <end position="1617"/>
    </location>
</feature>
<evidence type="ECO:0000259" key="2">
    <source>
        <dbReference type="PROSITE" id="PS50235"/>
    </source>
</evidence>
<feature type="region of interest" description="Disordered" evidence="1">
    <location>
        <begin position="489"/>
        <end position="512"/>
    </location>
</feature>
<feature type="compositionally biased region" description="Basic and acidic residues" evidence="1">
    <location>
        <begin position="2296"/>
        <end position="2315"/>
    </location>
</feature>
<feature type="region of interest" description="Disordered" evidence="1">
    <location>
        <begin position="2960"/>
        <end position="2990"/>
    </location>
</feature>
<proteinExistence type="predicted"/>
<dbReference type="PROSITE" id="PS50235">
    <property type="entry name" value="USP_3"/>
    <property type="match status" value="1"/>
</dbReference>
<dbReference type="RefSeq" id="XP_003880771.1">
    <property type="nucleotide sequence ID" value="XM_003880722.1"/>
</dbReference>
<dbReference type="PANTHER" id="PTHR21646">
    <property type="entry name" value="UBIQUITIN CARBOXYL-TERMINAL HYDROLASE"/>
    <property type="match status" value="1"/>
</dbReference>
<dbReference type="OrthoDB" id="331549at2759"/>
<gene>
    <name evidence="3" type="ORF">NCLIV_012050</name>
</gene>
<dbReference type="PROSITE" id="PS00973">
    <property type="entry name" value="USP_2"/>
    <property type="match status" value="1"/>
</dbReference>
<dbReference type="Pfam" id="PF07915">
    <property type="entry name" value="PRKCSH"/>
    <property type="match status" value="1"/>
</dbReference>
<dbReference type="eggNOG" id="KOG1868">
    <property type="taxonomic scope" value="Eukaryota"/>
</dbReference>
<feature type="compositionally biased region" description="Basic and acidic residues" evidence="1">
    <location>
        <begin position="1902"/>
        <end position="1913"/>
    </location>
</feature>
<evidence type="ECO:0000313" key="4">
    <source>
        <dbReference type="Proteomes" id="UP000007494"/>
    </source>
</evidence>
<dbReference type="GO" id="GO:0004843">
    <property type="term" value="F:cysteine-type deubiquitinase activity"/>
    <property type="evidence" value="ECO:0007669"/>
    <property type="project" value="InterPro"/>
</dbReference>
<dbReference type="OMA" id="ACCRIMP"/>
<feature type="region of interest" description="Disordered" evidence="1">
    <location>
        <begin position="1705"/>
        <end position="1730"/>
    </location>
</feature>
<dbReference type="InterPro" id="IPR050185">
    <property type="entry name" value="Ub_carboxyl-term_hydrolase"/>
</dbReference>
<keyword evidence="3" id="KW-0378">Hydrolase</keyword>
<feature type="region of interest" description="Disordered" evidence="1">
    <location>
        <begin position="1428"/>
        <end position="1500"/>
    </location>
</feature>
<feature type="compositionally biased region" description="Low complexity" evidence="1">
    <location>
        <begin position="2500"/>
        <end position="2522"/>
    </location>
</feature>
<feature type="compositionally biased region" description="Polar residues" evidence="1">
    <location>
        <begin position="577"/>
        <end position="586"/>
    </location>
</feature>
<name>F0V9X6_NEOCL</name>
<feature type="compositionally biased region" description="Basic and acidic residues" evidence="1">
    <location>
        <begin position="1555"/>
        <end position="1568"/>
    </location>
</feature>
<feature type="region of interest" description="Disordered" evidence="1">
    <location>
        <begin position="142"/>
        <end position="170"/>
    </location>
</feature>
<feature type="compositionally biased region" description="Basic and acidic residues" evidence="1">
    <location>
        <begin position="1433"/>
        <end position="1452"/>
    </location>
</feature>
<dbReference type="InterPro" id="IPR028889">
    <property type="entry name" value="USP"/>
</dbReference>
<dbReference type="GO" id="GO:0016579">
    <property type="term" value="P:protein deubiquitination"/>
    <property type="evidence" value="ECO:0007669"/>
    <property type="project" value="InterPro"/>
</dbReference>
<dbReference type="InterPro" id="IPR038765">
    <property type="entry name" value="Papain-like_cys_pep_sf"/>
</dbReference>
<organism evidence="3 4">
    <name type="scientific">Neospora caninum (strain Liverpool)</name>
    <dbReference type="NCBI Taxonomy" id="572307"/>
    <lineage>
        <taxon>Eukaryota</taxon>
        <taxon>Sar</taxon>
        <taxon>Alveolata</taxon>
        <taxon>Apicomplexa</taxon>
        <taxon>Conoidasida</taxon>
        <taxon>Coccidia</taxon>
        <taxon>Eucoccidiorida</taxon>
        <taxon>Eimeriorina</taxon>
        <taxon>Sarcocystidae</taxon>
        <taxon>Neospora</taxon>
    </lineage>
</organism>
<dbReference type="InterPro" id="IPR011722">
    <property type="entry name" value="Hemimethylated_DNA-bd_dom"/>
</dbReference>
<feature type="compositionally biased region" description="Low complexity" evidence="1">
    <location>
        <begin position="2185"/>
        <end position="2196"/>
    </location>
</feature>
<dbReference type="InterPro" id="IPR036623">
    <property type="entry name" value="Hemimethylated_DNA-bd_sf"/>
</dbReference>
<feature type="region of interest" description="Disordered" evidence="1">
    <location>
        <begin position="2291"/>
        <end position="2354"/>
    </location>
</feature>
<feature type="compositionally biased region" description="Low complexity" evidence="1">
    <location>
        <begin position="1106"/>
        <end position="1135"/>
    </location>
</feature>